<dbReference type="GO" id="GO:0008270">
    <property type="term" value="F:zinc ion binding"/>
    <property type="evidence" value="ECO:0007669"/>
    <property type="project" value="InterPro"/>
</dbReference>
<keyword evidence="10" id="KW-1185">Reference proteome</keyword>
<evidence type="ECO:0000256" key="1">
    <source>
        <dbReference type="ARBA" id="ARBA00004613"/>
    </source>
</evidence>
<dbReference type="GO" id="GO:0005576">
    <property type="term" value="C:extracellular region"/>
    <property type="evidence" value="ECO:0007669"/>
    <property type="project" value="UniProtKB-SubCell"/>
</dbReference>
<dbReference type="InterPro" id="IPR011049">
    <property type="entry name" value="Serralysin-like_metalloprot_C"/>
</dbReference>
<dbReference type="PRINTS" id="PR00313">
    <property type="entry name" value="CABNDNGRPT"/>
</dbReference>
<dbReference type="InterPro" id="IPR024079">
    <property type="entry name" value="MetalloPept_cat_dom_sf"/>
</dbReference>
<dbReference type="OrthoDB" id="9757622at2"/>
<comment type="similarity">
    <text evidence="2">Belongs to the peptidase M10B family.</text>
</comment>
<dbReference type="RefSeq" id="WP_085892163.1">
    <property type="nucleotide sequence ID" value="NZ_FWFL01000004.1"/>
</dbReference>
<dbReference type="InterPro" id="IPR001343">
    <property type="entry name" value="Hemolysn_Ca-bd"/>
</dbReference>
<dbReference type="PANTHER" id="PTHR38340">
    <property type="entry name" value="S-LAYER PROTEIN"/>
    <property type="match status" value="1"/>
</dbReference>
<keyword evidence="3" id="KW-0964">Secreted</keyword>
<evidence type="ECO:0000256" key="5">
    <source>
        <dbReference type="ARBA" id="ARBA00022723"/>
    </source>
</evidence>
<protein>
    <submittedName>
        <fullName evidence="9">Bifunctional hemolysin/adenylate cyclase</fullName>
    </submittedName>
</protein>
<evidence type="ECO:0000256" key="2">
    <source>
        <dbReference type="ARBA" id="ARBA00009490"/>
    </source>
</evidence>
<dbReference type="Gene3D" id="2.150.10.10">
    <property type="entry name" value="Serralysin-like metalloprotease, C-terminal"/>
    <property type="match status" value="4"/>
</dbReference>
<dbReference type="Pfam" id="PF00413">
    <property type="entry name" value="Peptidase_M10"/>
    <property type="match status" value="1"/>
</dbReference>
<dbReference type="PANTHER" id="PTHR38340:SF1">
    <property type="entry name" value="S-LAYER PROTEIN"/>
    <property type="match status" value="1"/>
</dbReference>
<organism evidence="9 10">
    <name type="scientific">Roseovarius litorisediminis</name>
    <dbReference type="NCBI Taxonomy" id="1312363"/>
    <lineage>
        <taxon>Bacteria</taxon>
        <taxon>Pseudomonadati</taxon>
        <taxon>Pseudomonadota</taxon>
        <taxon>Alphaproteobacteria</taxon>
        <taxon>Rhodobacterales</taxon>
        <taxon>Roseobacteraceae</taxon>
        <taxon>Roseovarius</taxon>
    </lineage>
</organism>
<dbReference type="SUPFAM" id="SSF51120">
    <property type="entry name" value="beta-Roll"/>
    <property type="match status" value="3"/>
</dbReference>
<comment type="subcellular location">
    <subcellularLocation>
        <location evidence="1">Secreted</location>
    </subcellularLocation>
</comment>
<dbReference type="Pfam" id="PF00353">
    <property type="entry name" value="HemolysinCabind"/>
    <property type="match status" value="5"/>
</dbReference>
<feature type="domain" description="Peptidase metallopeptidase" evidence="8">
    <location>
        <begin position="31"/>
        <end position="183"/>
    </location>
</feature>
<keyword evidence="7" id="KW-0862">Zinc</keyword>
<evidence type="ECO:0000259" key="8">
    <source>
        <dbReference type="SMART" id="SM00235"/>
    </source>
</evidence>
<dbReference type="SUPFAM" id="SSF55486">
    <property type="entry name" value="Metalloproteases ('zincins'), catalytic domain"/>
    <property type="match status" value="1"/>
</dbReference>
<evidence type="ECO:0000256" key="7">
    <source>
        <dbReference type="ARBA" id="ARBA00022833"/>
    </source>
</evidence>
<dbReference type="EMBL" id="FWFL01000004">
    <property type="protein sequence ID" value="SLN39452.1"/>
    <property type="molecule type" value="Genomic_DNA"/>
</dbReference>
<dbReference type="PRINTS" id="PR00138">
    <property type="entry name" value="MATRIXIN"/>
</dbReference>
<dbReference type="InterPro" id="IPR001818">
    <property type="entry name" value="Pept_M10_metallopeptidase"/>
</dbReference>
<keyword evidence="6" id="KW-0378">Hydrolase</keyword>
<evidence type="ECO:0000256" key="4">
    <source>
        <dbReference type="ARBA" id="ARBA00022670"/>
    </source>
</evidence>
<gene>
    <name evidence="9" type="primary">cya_2</name>
    <name evidence="9" type="ORF">PEL8287_01944</name>
</gene>
<dbReference type="GO" id="GO:0031012">
    <property type="term" value="C:extracellular matrix"/>
    <property type="evidence" value="ECO:0007669"/>
    <property type="project" value="InterPro"/>
</dbReference>
<accession>A0A1Y5SFU3</accession>
<evidence type="ECO:0000313" key="10">
    <source>
        <dbReference type="Proteomes" id="UP000193827"/>
    </source>
</evidence>
<dbReference type="GO" id="GO:0006508">
    <property type="term" value="P:proteolysis"/>
    <property type="evidence" value="ECO:0007669"/>
    <property type="project" value="UniProtKB-KW"/>
</dbReference>
<dbReference type="AlphaFoldDB" id="A0A1Y5SFU3"/>
<dbReference type="GO" id="GO:0004222">
    <property type="term" value="F:metalloendopeptidase activity"/>
    <property type="evidence" value="ECO:0007669"/>
    <property type="project" value="InterPro"/>
</dbReference>
<evidence type="ECO:0000256" key="6">
    <source>
        <dbReference type="ARBA" id="ARBA00022801"/>
    </source>
</evidence>
<dbReference type="SMART" id="SM00235">
    <property type="entry name" value="ZnMc"/>
    <property type="match status" value="1"/>
</dbReference>
<dbReference type="InterPro" id="IPR050557">
    <property type="entry name" value="RTX_toxin/Mannuronan_C5-epim"/>
</dbReference>
<keyword evidence="5" id="KW-0479">Metal-binding</keyword>
<evidence type="ECO:0000256" key="3">
    <source>
        <dbReference type="ARBA" id="ARBA00022525"/>
    </source>
</evidence>
<dbReference type="InterPro" id="IPR006026">
    <property type="entry name" value="Peptidase_Metallo"/>
</dbReference>
<dbReference type="Gene3D" id="3.40.390.10">
    <property type="entry name" value="Collagenase (Catalytic Domain)"/>
    <property type="match status" value="1"/>
</dbReference>
<sequence>MANITNLNWGTPQLGDAGGVITWSIAAAGENIEVFSAAGSTTSVDANFLTFDYEQVIRDALAQWSAAGNIEFMQVEDAGGAAGTGKVADIRIFFGPIPGGTVGWAWFPSSFGSALAGDILLDTVDIFNKRPDLFAAVVVHELGHALGLDHQDDPNIDSVMTSTVSTSILTADDISGIQQVYGVQDNGPVVYNMPTGQADLTILDIAAAATVNGNSLNNKITGTDVAETINGQDGNDTLIGNGGNDVMRGGNGRDLVVMGRGADLFQDNAESGVSGSDSVFGNAGNDTILGGGGNDKFFGGIGADLIFGGLGDDKIFGNEQSDRLHGGEGNDTVIGGNGRDFVSLGSGADIFFDNAQSGYFGSDTVFANAGDDTIQGGNGDNQFHGGQGNDLIVGRQGNDLIRGGAQSDVIYGGGGNDTIYGDNGLDLIFMGDGNDIFWDNAQTGFYGKDTVTGGAGNDTFFAGGGDDVYTGSAGADTFAFNVGLGQDTITDFEVGADILQFDNALWSGNLTAAQVVSSFATAAGGNVVFDFGLDTLTLEGLLTTAGLADDLAIV</sequence>
<evidence type="ECO:0000313" key="9">
    <source>
        <dbReference type="EMBL" id="SLN39452.1"/>
    </source>
</evidence>
<reference evidence="9 10" key="1">
    <citation type="submission" date="2017-03" db="EMBL/GenBank/DDBJ databases">
        <authorList>
            <person name="Afonso C.L."/>
            <person name="Miller P.J."/>
            <person name="Scott M.A."/>
            <person name="Spackman E."/>
            <person name="Goraichik I."/>
            <person name="Dimitrov K.M."/>
            <person name="Suarez D.L."/>
            <person name="Swayne D.E."/>
        </authorList>
    </citation>
    <scope>NUCLEOTIDE SEQUENCE [LARGE SCALE GENOMIC DNA]</scope>
    <source>
        <strain evidence="9 10">CECT 8287</strain>
    </source>
</reference>
<dbReference type="Proteomes" id="UP000193827">
    <property type="component" value="Unassembled WGS sequence"/>
</dbReference>
<dbReference type="InterPro" id="IPR021190">
    <property type="entry name" value="Pept_M10A"/>
</dbReference>
<proteinExistence type="inferred from homology"/>
<name>A0A1Y5SFU3_9RHOB</name>
<dbReference type="GO" id="GO:0005509">
    <property type="term" value="F:calcium ion binding"/>
    <property type="evidence" value="ECO:0007669"/>
    <property type="project" value="InterPro"/>
</dbReference>
<keyword evidence="4" id="KW-0645">Protease</keyword>